<reference evidence="1" key="1">
    <citation type="submission" date="2020-06" db="EMBL/GenBank/DDBJ databases">
        <authorList>
            <person name="Li T."/>
            <person name="Hu X."/>
            <person name="Zhang T."/>
            <person name="Song X."/>
            <person name="Zhang H."/>
            <person name="Dai N."/>
            <person name="Sheng W."/>
            <person name="Hou X."/>
            <person name="Wei L."/>
        </authorList>
    </citation>
    <scope>NUCLEOTIDE SEQUENCE</scope>
    <source>
        <strain evidence="1">G02</strain>
        <tissue evidence="1">Leaf</tissue>
    </source>
</reference>
<dbReference type="PANTHER" id="PTHR33240">
    <property type="entry name" value="OS08G0508500 PROTEIN"/>
    <property type="match status" value="1"/>
</dbReference>
<gene>
    <name evidence="1" type="ORF">Sradi_6989700</name>
</gene>
<dbReference type="EMBL" id="JACGWJ010000433">
    <property type="protein sequence ID" value="KAL0292426.1"/>
    <property type="molecule type" value="Genomic_DNA"/>
</dbReference>
<protein>
    <submittedName>
        <fullName evidence="1">Uncharacterized protein</fullName>
    </submittedName>
</protein>
<accession>A0AAW2JCU1</accession>
<comment type="caution">
    <text evidence="1">The sequence shown here is derived from an EMBL/GenBank/DDBJ whole genome shotgun (WGS) entry which is preliminary data.</text>
</comment>
<name>A0AAW2JCU1_SESRA</name>
<dbReference type="AlphaFoldDB" id="A0AAW2JCU1"/>
<evidence type="ECO:0000313" key="1">
    <source>
        <dbReference type="EMBL" id="KAL0292426.1"/>
    </source>
</evidence>
<reference evidence="1" key="2">
    <citation type="journal article" date="2024" name="Plant">
        <title>Genomic evolution and insights into agronomic trait innovations of Sesamum species.</title>
        <authorList>
            <person name="Miao H."/>
            <person name="Wang L."/>
            <person name="Qu L."/>
            <person name="Liu H."/>
            <person name="Sun Y."/>
            <person name="Le M."/>
            <person name="Wang Q."/>
            <person name="Wei S."/>
            <person name="Zheng Y."/>
            <person name="Lin W."/>
            <person name="Duan Y."/>
            <person name="Cao H."/>
            <person name="Xiong S."/>
            <person name="Wang X."/>
            <person name="Wei L."/>
            <person name="Li C."/>
            <person name="Ma Q."/>
            <person name="Ju M."/>
            <person name="Zhao R."/>
            <person name="Li G."/>
            <person name="Mu C."/>
            <person name="Tian Q."/>
            <person name="Mei H."/>
            <person name="Zhang T."/>
            <person name="Gao T."/>
            <person name="Zhang H."/>
        </authorList>
    </citation>
    <scope>NUCLEOTIDE SEQUENCE</scope>
    <source>
        <strain evidence="1">G02</strain>
    </source>
</reference>
<sequence length="225" mass="25749">MSVEAEEQITFSSKDLNDKGGLQDDLMVIKLDIIFWNVLKQMGLKDSSLSPVQTRLVGFGGSEVASMGTIVLPVLMGEEPKRRTTIVRAVVSTYHQKVKFPTKNGIGEVSCDQRKARRCYNMSLRKGERDEQTKRKDKEEVKEREDLKKFKSERMEPAEDYKSIELIVGEPDKITRTGSNMSKLVEILMIEFLRRSIDMFAWSPSDFKGIDPEVIVHRFNVNPMV</sequence>
<organism evidence="1">
    <name type="scientific">Sesamum radiatum</name>
    <name type="common">Black benniseed</name>
    <dbReference type="NCBI Taxonomy" id="300843"/>
    <lineage>
        <taxon>Eukaryota</taxon>
        <taxon>Viridiplantae</taxon>
        <taxon>Streptophyta</taxon>
        <taxon>Embryophyta</taxon>
        <taxon>Tracheophyta</taxon>
        <taxon>Spermatophyta</taxon>
        <taxon>Magnoliopsida</taxon>
        <taxon>eudicotyledons</taxon>
        <taxon>Gunneridae</taxon>
        <taxon>Pentapetalae</taxon>
        <taxon>asterids</taxon>
        <taxon>lamiids</taxon>
        <taxon>Lamiales</taxon>
        <taxon>Pedaliaceae</taxon>
        <taxon>Sesamum</taxon>
    </lineage>
</organism>
<proteinExistence type="predicted"/>
<dbReference type="PANTHER" id="PTHR33240:SF17">
    <property type="entry name" value="EUKARYOTIC PEPTIDE CHAIN RELEASE FACTOR GTP-BINDING SUBUNIT-LIKE"/>
    <property type="match status" value="1"/>
</dbReference>